<dbReference type="InterPro" id="IPR015943">
    <property type="entry name" value="WD40/YVTN_repeat-like_dom_sf"/>
</dbReference>
<keyword evidence="7" id="KW-1133">Transmembrane helix</keyword>
<comment type="subcellular location">
    <subcellularLocation>
        <location evidence="1">Cell membrane</location>
        <topology evidence="1">Single-pass type I membrane protein</topology>
    </subcellularLocation>
</comment>
<evidence type="ECO:0000313" key="14">
    <source>
        <dbReference type="EMBL" id="CAJ0952901.1"/>
    </source>
</evidence>
<evidence type="ECO:0000256" key="12">
    <source>
        <dbReference type="PROSITE-ProRule" id="PRU00352"/>
    </source>
</evidence>
<keyword evidence="8" id="KW-0472">Membrane</keyword>
<evidence type="ECO:0000256" key="9">
    <source>
        <dbReference type="ARBA" id="ARBA00023157"/>
    </source>
</evidence>
<dbReference type="Pfam" id="PF18020">
    <property type="entry name" value="TIG_2"/>
    <property type="match status" value="1"/>
</dbReference>
<dbReference type="EMBL" id="CAUEEQ010035879">
    <property type="protein sequence ID" value="CAJ0952901.1"/>
    <property type="molecule type" value="Genomic_DNA"/>
</dbReference>
<evidence type="ECO:0000313" key="15">
    <source>
        <dbReference type="Proteomes" id="UP001176940"/>
    </source>
</evidence>
<dbReference type="InterPro" id="IPR013548">
    <property type="entry name" value="Plexin_cytoplasmic_RasGAP_dom"/>
</dbReference>
<keyword evidence="6" id="KW-0677">Repeat</keyword>
<keyword evidence="4" id="KW-0812">Transmembrane</keyword>
<feature type="domain" description="Sema" evidence="13">
    <location>
        <begin position="60"/>
        <end position="513"/>
    </location>
</feature>
<dbReference type="InterPro" id="IPR057533">
    <property type="entry name" value="PSI_Plexin-B"/>
</dbReference>
<evidence type="ECO:0000256" key="2">
    <source>
        <dbReference type="ARBA" id="ARBA00010297"/>
    </source>
</evidence>
<dbReference type="Pfam" id="PF24317">
    <property type="entry name" value="PSI_Plexin-B"/>
    <property type="match status" value="1"/>
</dbReference>
<keyword evidence="9" id="KW-1015">Disulfide bond</keyword>
<keyword evidence="3" id="KW-1003">Cell membrane</keyword>
<comment type="similarity">
    <text evidence="2">Belongs to the plexin family.</text>
</comment>
<evidence type="ECO:0000256" key="6">
    <source>
        <dbReference type="ARBA" id="ARBA00022737"/>
    </source>
</evidence>
<dbReference type="Proteomes" id="UP001176940">
    <property type="component" value="Unassembled WGS sequence"/>
</dbReference>
<evidence type="ECO:0000259" key="13">
    <source>
        <dbReference type="PROSITE" id="PS51004"/>
    </source>
</evidence>
<dbReference type="SMART" id="SM00423">
    <property type="entry name" value="PSI"/>
    <property type="match status" value="3"/>
</dbReference>
<evidence type="ECO:0000256" key="4">
    <source>
        <dbReference type="ARBA" id="ARBA00022692"/>
    </source>
</evidence>
<dbReference type="InterPro" id="IPR041362">
    <property type="entry name" value="TIG2_plexin"/>
</dbReference>
<dbReference type="Pfam" id="PF01403">
    <property type="entry name" value="Sema"/>
    <property type="match status" value="1"/>
</dbReference>
<proteinExistence type="inferred from homology"/>
<dbReference type="InterPro" id="IPR036352">
    <property type="entry name" value="Semap_dom_sf"/>
</dbReference>
<accession>A0ABN9M3H9</accession>
<organism evidence="14 15">
    <name type="scientific">Ranitomeya imitator</name>
    <name type="common">mimic poison frog</name>
    <dbReference type="NCBI Taxonomy" id="111125"/>
    <lineage>
        <taxon>Eukaryota</taxon>
        <taxon>Metazoa</taxon>
        <taxon>Chordata</taxon>
        <taxon>Craniata</taxon>
        <taxon>Vertebrata</taxon>
        <taxon>Euteleostomi</taxon>
        <taxon>Amphibia</taxon>
        <taxon>Batrachia</taxon>
        <taxon>Anura</taxon>
        <taxon>Neobatrachia</taxon>
        <taxon>Hyloidea</taxon>
        <taxon>Dendrobatidae</taxon>
        <taxon>Dendrobatinae</taxon>
        <taxon>Ranitomeya</taxon>
    </lineage>
</organism>
<dbReference type="SMART" id="SM00429">
    <property type="entry name" value="IPT"/>
    <property type="match status" value="3"/>
</dbReference>
<dbReference type="PANTHER" id="PTHR22625:SF33">
    <property type="entry name" value="PLEXIN-B3"/>
    <property type="match status" value="1"/>
</dbReference>
<gene>
    <name evidence="14" type="ORF">RIMI_LOCUS14099988</name>
</gene>
<dbReference type="Pfam" id="PF24479">
    <property type="entry name" value="PSI_PlexinA-B"/>
    <property type="match status" value="1"/>
</dbReference>
<protein>
    <recommendedName>
        <fullName evidence="13">Sema domain-containing protein</fullName>
    </recommendedName>
</protein>
<keyword evidence="10" id="KW-0675">Receptor</keyword>
<feature type="non-terminal residue" evidence="14">
    <location>
        <position position="1"/>
    </location>
</feature>
<evidence type="ECO:0000256" key="8">
    <source>
        <dbReference type="ARBA" id="ARBA00023136"/>
    </source>
</evidence>
<dbReference type="SUPFAM" id="SSF48350">
    <property type="entry name" value="GTPase activation domain, GAP"/>
    <property type="match status" value="1"/>
</dbReference>
<dbReference type="InterPro" id="IPR013783">
    <property type="entry name" value="Ig-like_fold"/>
</dbReference>
<dbReference type="InterPro" id="IPR041019">
    <property type="entry name" value="TIG1_plexin"/>
</dbReference>
<dbReference type="Pfam" id="PF20170">
    <property type="entry name" value="Plexin_RBD"/>
    <property type="match status" value="1"/>
</dbReference>
<sequence>VQSFASLTQENGRDSQQELRYQGRVKIKVQPYTAHRQKIGGYLLPWKQTTAARQQYVIVMLDLAQSLLVFLGLSLSVSSFPNFLRPNVTFNHMAYDPSSGFIYIGAVNWIFQLSPDLQLMSEDLTGPVLDSPECLPFKDLKDCQQATKTQNFNKLLTVNTHGGELLTCGHVFQGICEKRDLANISNIIYRTEDPGDNQFVAANDPKVTTVGIVERTPQGDYLFVGRGLTARLSSGIPPITIRQLEKSSVFSNEGLGKLVVGDFSDYNNTFVGTFSDEGHVYFLFYRRGSKSQMEYKTYLGSVCSKDIHLYSYVEVPLVCDGYNLAQAAHLETKNRELFVVFSASQGPIPSPSSRTALCSFMMKDIEERIEKARVLCYTESGKGESGQEEAGIEYGVNSKCAALPKESPQNFPCGGDHTPSPIASRVSVMASPLITNDSSLTAVAALVEDSRKVVFLGDAGGSMHKVFVSSGAGQVYSSLVVAPGSPVSPDLVLDTSGRLLYVMTESMVTRLPVAECSSFSLCDSCLGAGDPFCGWCVLEGRCTEKLQCAASSEANHWLWSFDDQTQCVSIQDLYPANQSRLEQTEVSMTVLNFPSGAEQDAWNCLFNDWPSPAHVYGNKVRCTSPPPGLLPPNQPDKDHVTVRLALVFHEVTVTVTDFVFYDCAAVMDLAVTNPCSACVSSPWRCYWCLSDHLCSHTPQCSHEGIIIYSQSDEQRELWGPGSCPRVEKVEGSHLIHVGMDGELDLIGYNLQLLNGEALEFNCIIEVEGAPITLRAQISQTTAEKDLYKVHCESHKYEYPLRVMEHQVPVYVKKGDVYRVDNEGDITVTLYNCSVGQSDCSRCQALPPEYQCLWCGEETNALCMHKDQCDQSTVHVCPTPLIHSFTPVTGILEGGTTITIDGANMGQKAEEVSVTVCDQPCSLLPELYVVSNRIVCTLSASPEETSGTVQVSVNGRDPGISSELFSYQDPILQALDPVRGPMAGGTVITIFGSKLLTGDQIAVTVGDLPCEVFGELLEDQLYCVTSPSSVQQEMAVQVFYGRTGRRLMDTLYDYTENPTISSAYPSSAFYGGGRTVVVTGVNLDVVQTPQMCALVRSPVEEPQSGEGRRRRRKREFILGPVHEISEPCLQNSTFMECTSPSVPDNSVLVDILFVLDNVRIPYSSLGKNFTYQKNPVLKPLNRDNPGKPYSLKPGNVLDIEGEGLDSGISKQEVRAMIGNGICTVKTLTHNHLYCEPPLTAPPPLDSTSSLPEFVVHMGNLQFNLGQVKYDEDGQSSFPKEAKIGIGVGAALLIPIVLIIIFMYRRQSKKAKRDYEKVLVQLENLETSVGDQCRKEFTDLMTEMMDLTSDIEGSGIPFLDYTTYTEKIFFPGDTVSPVRKRLDVPESRRATVEQGLTQLSNLLNNKLFLTKVRAAPVRFLRHKLTSYEFILRPQPHVQSVVPQLIETLDAQVTLSQRDRCHAASLLTVALHGKLEYLTDVMKTLLCNLIDQCVAKNPKLLLRRTETIVEKLLTNWMSICLHSFLREAAAEPLYKLYRAIMYQVDKGPVDAVTGKAKRTLNDGRLLREDIECRPMTLTVIVKNGAEVQQVPVKVLDTDTITQVKRKILSHIYKGMPFSQRPPVHTLDLEWRSGQAGHLTLSDEDLTSLAQGVWKRLNTLNHYKVPDAATVTLIPRLHNDQCETLSCNYMGGEKTPMLEDGDDGGIRIWHLVKSVEEPEVCKQRRSSLRERERAKAIPEIYLTRLLYMKGTLQKFVDDTFQAMLGVNRPVPIAIKYYFDFLDEMAEKHGIADKETVHIWKTHSLMQRFWVLILKNPQMVFDIEVSENVDSILSVIAQTFIDSCTISEHKVGRDSPVNKLLYAREIPRYKQLVEKYYADIADSTPASYQEMNSSLTELSGIHADDLNSIVALQELYNYINKYYDPISQALEEDPSGQKMQLAYRLQQISALVENKVTDL</sequence>
<dbReference type="Gene3D" id="2.60.40.10">
    <property type="entry name" value="Immunoglobulins"/>
    <property type="match status" value="4"/>
</dbReference>
<dbReference type="Pfam" id="PF08337">
    <property type="entry name" value="Plexin_cytopl"/>
    <property type="match status" value="2"/>
</dbReference>
<dbReference type="SMART" id="SM00630">
    <property type="entry name" value="Sema"/>
    <property type="match status" value="1"/>
</dbReference>
<dbReference type="InterPro" id="IPR016201">
    <property type="entry name" value="PSI"/>
</dbReference>
<name>A0ABN9M3H9_9NEOB</name>
<evidence type="ECO:0000256" key="11">
    <source>
        <dbReference type="ARBA" id="ARBA00023180"/>
    </source>
</evidence>
<evidence type="ECO:0000256" key="1">
    <source>
        <dbReference type="ARBA" id="ARBA00004251"/>
    </source>
</evidence>
<keyword evidence="11" id="KW-0325">Glycoprotein</keyword>
<dbReference type="InterPro" id="IPR014756">
    <property type="entry name" value="Ig_E-set"/>
</dbReference>
<dbReference type="PANTHER" id="PTHR22625">
    <property type="entry name" value="PLEXIN"/>
    <property type="match status" value="1"/>
</dbReference>
<dbReference type="PROSITE" id="PS51004">
    <property type="entry name" value="SEMA"/>
    <property type="match status" value="1"/>
</dbReference>
<dbReference type="Pfam" id="PF17960">
    <property type="entry name" value="TIG_plexin"/>
    <property type="match status" value="1"/>
</dbReference>
<dbReference type="InterPro" id="IPR002165">
    <property type="entry name" value="Plexin_repeat"/>
</dbReference>
<reference evidence="14" key="1">
    <citation type="submission" date="2023-07" db="EMBL/GenBank/DDBJ databases">
        <authorList>
            <person name="Stuckert A."/>
        </authorList>
    </citation>
    <scope>NUCLEOTIDE SEQUENCE</scope>
</reference>
<dbReference type="InterPro" id="IPR008936">
    <property type="entry name" value="Rho_GTPase_activation_prot"/>
</dbReference>
<dbReference type="Pfam" id="PF01833">
    <property type="entry name" value="TIG"/>
    <property type="match status" value="2"/>
</dbReference>
<evidence type="ECO:0000256" key="10">
    <source>
        <dbReference type="ARBA" id="ARBA00023170"/>
    </source>
</evidence>
<dbReference type="Pfam" id="PF01437">
    <property type="entry name" value="PSI"/>
    <property type="match status" value="1"/>
</dbReference>
<comment type="caution">
    <text evidence="14">The sequence shown here is derived from an EMBL/GenBank/DDBJ whole genome shotgun (WGS) entry which is preliminary data.</text>
</comment>
<dbReference type="InterPro" id="IPR046800">
    <property type="entry name" value="Plexin_RBD"/>
</dbReference>
<evidence type="ECO:0000256" key="5">
    <source>
        <dbReference type="ARBA" id="ARBA00022729"/>
    </source>
</evidence>
<dbReference type="SUPFAM" id="SSF103575">
    <property type="entry name" value="Plexin repeat"/>
    <property type="match status" value="1"/>
</dbReference>
<dbReference type="InterPro" id="IPR002909">
    <property type="entry name" value="IPT_dom"/>
</dbReference>
<dbReference type="Gene3D" id="2.130.10.10">
    <property type="entry name" value="YVTN repeat-like/Quinoprotein amine dehydrogenase"/>
    <property type="match status" value="1"/>
</dbReference>
<evidence type="ECO:0000256" key="3">
    <source>
        <dbReference type="ARBA" id="ARBA00022475"/>
    </source>
</evidence>
<comment type="caution">
    <text evidence="12">Lacks conserved residue(s) required for the propagation of feature annotation.</text>
</comment>
<keyword evidence="5" id="KW-0732">Signal</keyword>
<dbReference type="SUPFAM" id="SSF101912">
    <property type="entry name" value="Sema domain"/>
    <property type="match status" value="1"/>
</dbReference>
<dbReference type="Gene3D" id="1.10.506.10">
    <property type="entry name" value="GTPase Activation - p120gap, domain 1"/>
    <property type="match status" value="2"/>
</dbReference>
<dbReference type="Gene3D" id="3.10.20.90">
    <property type="entry name" value="Phosphatidylinositol 3-kinase Catalytic Subunit, Chain A, domain 1"/>
    <property type="match status" value="1"/>
</dbReference>
<keyword evidence="15" id="KW-1185">Reference proteome</keyword>
<dbReference type="SUPFAM" id="SSF81296">
    <property type="entry name" value="E set domains"/>
    <property type="match status" value="3"/>
</dbReference>
<dbReference type="InterPro" id="IPR031148">
    <property type="entry name" value="Plexin"/>
</dbReference>
<evidence type="ECO:0000256" key="7">
    <source>
        <dbReference type="ARBA" id="ARBA00022989"/>
    </source>
</evidence>
<dbReference type="InterPro" id="IPR001627">
    <property type="entry name" value="Semap_dom"/>
</dbReference>